<gene>
    <name evidence="5" type="ORF">ROHU_022596</name>
</gene>
<feature type="coiled-coil region" evidence="3">
    <location>
        <begin position="601"/>
        <end position="628"/>
    </location>
</feature>
<dbReference type="InterPro" id="IPR043128">
    <property type="entry name" value="Rev_trsase/Diguanyl_cyclase"/>
</dbReference>
<dbReference type="Gene3D" id="3.10.20.370">
    <property type="match status" value="1"/>
</dbReference>
<evidence type="ECO:0000256" key="1">
    <source>
        <dbReference type="ARBA" id="ARBA00010879"/>
    </source>
</evidence>
<dbReference type="InterPro" id="IPR021109">
    <property type="entry name" value="Peptidase_aspartic_dom_sf"/>
</dbReference>
<feature type="domain" description="Reverse transcriptase" evidence="4">
    <location>
        <begin position="465"/>
        <end position="641"/>
    </location>
</feature>
<dbReference type="CDD" id="cd09274">
    <property type="entry name" value="RNase_HI_RT_Ty3"/>
    <property type="match status" value="1"/>
</dbReference>
<dbReference type="Pfam" id="PF00078">
    <property type="entry name" value="RVT_1"/>
    <property type="match status" value="1"/>
</dbReference>
<evidence type="ECO:0000313" key="5">
    <source>
        <dbReference type="EMBL" id="RXN23768.1"/>
    </source>
</evidence>
<name>A0A498MQF0_LABRO</name>
<dbReference type="Gene3D" id="3.10.10.10">
    <property type="entry name" value="HIV Type 1 Reverse Transcriptase, subunit A, domain 1"/>
    <property type="match status" value="1"/>
</dbReference>
<protein>
    <recommendedName>
        <fullName evidence="2">ribonuclease H</fullName>
        <ecNumber evidence="2">3.1.26.4</ecNumber>
    </recommendedName>
</protein>
<dbReference type="Pfam" id="PF17919">
    <property type="entry name" value="RT_RNaseH_2"/>
    <property type="match status" value="1"/>
</dbReference>
<sequence>MDQLKPPNSLDFEGNLAENWRTWIQKFDLYLIATGIAEKSDKVKCATFLHVAGDDAIKVFNTMDFDDDVDDFEVLKEKFREYCEPRKNITYLRHMFFTRAQGPNETIDAYVTDLKNKAKDCEFGRLNDDLIKDRIVCGVNNDTVRARLLRETDLNLAKAVDICRANEITQSHLKVLHEEAEVAVNKITKTKSARQVNIKHTRKEKDECTRCGYVHEPRKCPAYGKICNECSRKNHFSRMCKTPQKKDKQTRFEKKVHEIEQQDAELFIGTIEIEQSEEKASKWLPQMYTVSTMESETKKWTQEFSINNSLLTFKLDTGAECNVLSFKDFEKTSNKTTTLKKSNCTLVTYSGHTMETKGKVWLKCGYKDTEFDLEFQIVEEDSPAILGREACSKLGLIKRVYKVENKNQTDILSEYQDVFTGLGCVPGLHHIQLNPDVAPVIHAPRKVPIALKEKVRMELKRMEDLGVIVKQTEPTDWGNSMVTVLKPEKLRICIDPQDLNKAIKREHYPLRTIEEIVAEMPNAKVFSVLDANHGFWQVQLDEVSSKLCTFNTPFGRYRFLRLPFGIVSAPEVFQKCIAQRLEGLDGVVNIVDDILVWGEDMEQHDKRLRKLLNRIRDINLKLNKTKCKIRMTEVSYVGHILTAEGLKPDNGKVRAIQNMPEPQDKAALMRFLGLLQYLSKFIPNMSDLSAPLRKLLEGDVAWHWETEQQKSFERLKSLVSNTPVLKYFDVNKEIMLSVDASAEGLGAVLLQEGHPVAFGSRSLTECQKRYAQIEKELLAIVYGCEKFHQYVYGKTVQVETDHKPLETVFKKSLQKAPPRLQRMLMRLQLYDIRLVHAALHSKPGGSDILKEYEQTKSLSDKTRRKLVNILVADMVEKYGRIPPVSIRVSYALGIITLFPNLKDKFSPTGYEQFYDPRSGQGYIAYRLKTVQRNSIDRDFTMLFGEDISSKFIAKWPTFYKPRIIADCKNLHHGAHVDDLLSALEESDYGWDSYVAAILLLLHLLPPTVKGRKTGKISATEAADHVVKFMKVGTSIKAFLERVGSTQPFLLCVGEKRSSIQKFYIILDQKAIPCMMQTAVAAFDELFKVY</sequence>
<dbReference type="Gene3D" id="3.30.70.270">
    <property type="match status" value="2"/>
</dbReference>
<dbReference type="FunFam" id="3.10.20.370:FF:000001">
    <property type="entry name" value="Retrovirus-related Pol polyprotein from transposon 17.6-like protein"/>
    <property type="match status" value="1"/>
</dbReference>
<comment type="similarity">
    <text evidence="1">Belongs to the beta type-B retroviral polymerase family. HERV class-II K(HML-2) pol subfamily.</text>
</comment>
<dbReference type="Gene3D" id="2.40.70.10">
    <property type="entry name" value="Acid Proteases"/>
    <property type="match status" value="1"/>
</dbReference>
<evidence type="ECO:0000313" key="6">
    <source>
        <dbReference type="Proteomes" id="UP000290572"/>
    </source>
</evidence>
<accession>A0A498MQF0</accession>
<dbReference type="AlphaFoldDB" id="A0A498MQF0"/>
<dbReference type="InterPro" id="IPR041577">
    <property type="entry name" value="RT_RNaseH_2"/>
</dbReference>
<dbReference type="PROSITE" id="PS50878">
    <property type="entry name" value="RT_POL"/>
    <property type="match status" value="1"/>
</dbReference>
<dbReference type="InterPro" id="IPR043502">
    <property type="entry name" value="DNA/RNA_pol_sf"/>
</dbReference>
<dbReference type="PANTHER" id="PTHR37984:SF8">
    <property type="entry name" value="CCHC-TYPE DOMAIN-CONTAINING PROTEIN"/>
    <property type="match status" value="1"/>
</dbReference>
<keyword evidence="6" id="KW-1185">Reference proteome</keyword>
<dbReference type="SUPFAM" id="SSF56672">
    <property type="entry name" value="DNA/RNA polymerases"/>
    <property type="match status" value="1"/>
</dbReference>
<dbReference type="GO" id="GO:0004523">
    <property type="term" value="F:RNA-DNA hybrid ribonuclease activity"/>
    <property type="evidence" value="ECO:0007669"/>
    <property type="project" value="UniProtKB-EC"/>
</dbReference>
<dbReference type="SUPFAM" id="SSF50630">
    <property type="entry name" value="Acid proteases"/>
    <property type="match status" value="1"/>
</dbReference>
<organism evidence="5 6">
    <name type="scientific">Labeo rohita</name>
    <name type="common">Indian major carp</name>
    <name type="synonym">Cyprinus rohita</name>
    <dbReference type="NCBI Taxonomy" id="84645"/>
    <lineage>
        <taxon>Eukaryota</taxon>
        <taxon>Metazoa</taxon>
        <taxon>Chordata</taxon>
        <taxon>Craniata</taxon>
        <taxon>Vertebrata</taxon>
        <taxon>Euteleostomi</taxon>
        <taxon>Actinopterygii</taxon>
        <taxon>Neopterygii</taxon>
        <taxon>Teleostei</taxon>
        <taxon>Ostariophysi</taxon>
        <taxon>Cypriniformes</taxon>
        <taxon>Cyprinidae</taxon>
        <taxon>Labeoninae</taxon>
        <taxon>Labeonini</taxon>
        <taxon>Labeo</taxon>
    </lineage>
</organism>
<reference evidence="5 6" key="1">
    <citation type="submission" date="2018-03" db="EMBL/GenBank/DDBJ databases">
        <title>Draft genome sequence of Rohu Carp (Labeo rohita).</title>
        <authorList>
            <person name="Das P."/>
            <person name="Kushwaha B."/>
            <person name="Joshi C.G."/>
            <person name="Kumar D."/>
            <person name="Nagpure N.S."/>
            <person name="Sahoo L."/>
            <person name="Das S.P."/>
            <person name="Bit A."/>
            <person name="Patnaik S."/>
            <person name="Meher P.K."/>
            <person name="Jayasankar P."/>
            <person name="Koringa P.G."/>
            <person name="Patel N.V."/>
            <person name="Hinsu A.T."/>
            <person name="Kumar R."/>
            <person name="Pandey M."/>
            <person name="Agarwal S."/>
            <person name="Srivastava S."/>
            <person name="Singh M."/>
            <person name="Iquebal M.A."/>
            <person name="Jaiswal S."/>
            <person name="Angadi U.B."/>
            <person name="Kumar N."/>
            <person name="Raza M."/>
            <person name="Shah T.M."/>
            <person name="Rai A."/>
            <person name="Jena J.K."/>
        </authorList>
    </citation>
    <scope>NUCLEOTIDE SEQUENCE [LARGE SCALE GENOMIC DNA]</scope>
    <source>
        <strain evidence="5">DASCIFA01</strain>
        <tissue evidence="5">Testis</tissue>
    </source>
</reference>
<evidence type="ECO:0000256" key="2">
    <source>
        <dbReference type="ARBA" id="ARBA00012180"/>
    </source>
</evidence>
<dbReference type="STRING" id="84645.A0A498MQF0"/>
<dbReference type="InterPro" id="IPR000477">
    <property type="entry name" value="RT_dom"/>
</dbReference>
<evidence type="ECO:0000259" key="4">
    <source>
        <dbReference type="PROSITE" id="PS50878"/>
    </source>
</evidence>
<dbReference type="EC" id="3.1.26.4" evidence="2"/>
<dbReference type="PANTHER" id="PTHR37984">
    <property type="entry name" value="PROTEIN CBG26694"/>
    <property type="match status" value="1"/>
</dbReference>
<dbReference type="EMBL" id="QBIY01012558">
    <property type="protein sequence ID" value="RXN23768.1"/>
    <property type="molecule type" value="Genomic_DNA"/>
</dbReference>
<dbReference type="CDD" id="cd05481">
    <property type="entry name" value="retropepsin_like_LTR_1"/>
    <property type="match status" value="1"/>
</dbReference>
<dbReference type="InterPro" id="IPR050951">
    <property type="entry name" value="Retrovirus_Pol_polyprotein"/>
</dbReference>
<dbReference type="FunFam" id="3.30.70.270:FF:000026">
    <property type="entry name" value="Transposon Ty3-G Gag-Pol polyprotein"/>
    <property type="match status" value="1"/>
</dbReference>
<dbReference type="Proteomes" id="UP000290572">
    <property type="component" value="Unassembled WGS sequence"/>
</dbReference>
<comment type="caution">
    <text evidence="5">The sequence shown here is derived from an EMBL/GenBank/DDBJ whole genome shotgun (WGS) entry which is preliminary data.</text>
</comment>
<proteinExistence type="inferred from homology"/>
<dbReference type="CDD" id="cd01647">
    <property type="entry name" value="RT_LTR"/>
    <property type="match status" value="1"/>
</dbReference>
<evidence type="ECO:0000256" key="3">
    <source>
        <dbReference type="SAM" id="Coils"/>
    </source>
</evidence>
<keyword evidence="3" id="KW-0175">Coiled coil</keyword>